<comment type="similarity">
    <text evidence="4 14">Belongs to the cytochrome P450 family.</text>
</comment>
<dbReference type="GO" id="GO:0016705">
    <property type="term" value="F:oxidoreductase activity, acting on paired donors, with incorporation or reduction of molecular oxygen"/>
    <property type="evidence" value="ECO:0007669"/>
    <property type="project" value="InterPro"/>
</dbReference>
<evidence type="ECO:0000313" key="16">
    <source>
        <dbReference type="Proteomes" id="UP000015102"/>
    </source>
</evidence>
<dbReference type="PANTHER" id="PTHR24292">
    <property type="entry name" value="CYTOCHROME P450"/>
    <property type="match status" value="1"/>
</dbReference>
<dbReference type="InterPro" id="IPR050476">
    <property type="entry name" value="Insect_CytP450_Detox"/>
</dbReference>
<sequence>MFIPLLLGAVTLLIYFVWKTFKHWDNEGIPFDKPSIPFGSLKPLIKKERSFGMAIYDVYTKYKEPFLGIYLMFRPAILVRDATLCKDVLTKDFANFHDRGVYVDEEKDPFSGNLFSAEGQSWKSLRTKLTPSFTSGKLKAMYPTILETADKLTNSLNEKLPKGDSKIIEIKDLMNSFAIDIVASVIFGIEIDSFKNPNNEFRIAAYHANAPDFLSNMRGAVLFLYPKMEKVFRFFRVPNITADFMKKIVNADDDNWKFQTVAENLKSMNMEKLSGQGFVFFAAGFETTSATASYCLYELTQNPELKVRVVNEINEVLTKYNGQLTYEGLHEMKLLDRCVMETNRKYPGLPILNRICTQDYKVPGSKYTIKKGTPIVISLMGLHRDPEYFPNPMKFDPDRFENGNYNQIAYMPFGEGPRNCIAFRMGKVSAKTAIVTVLSNFDIECSEKKELEIDTHGIGILPKGGVNIKFTRK</sequence>
<dbReference type="GO" id="GO:0005789">
    <property type="term" value="C:endoplasmic reticulum membrane"/>
    <property type="evidence" value="ECO:0007669"/>
    <property type="project" value="UniProtKB-SubCell"/>
</dbReference>
<evidence type="ECO:0000256" key="10">
    <source>
        <dbReference type="ARBA" id="ARBA00023004"/>
    </source>
</evidence>
<keyword evidence="8" id="KW-0492">Microsome</keyword>
<proteinExistence type="inferred from homology"/>
<evidence type="ECO:0000256" key="1">
    <source>
        <dbReference type="ARBA" id="ARBA00001971"/>
    </source>
</evidence>
<dbReference type="Proteomes" id="UP000015102">
    <property type="component" value="Unassembled WGS sequence"/>
</dbReference>
<evidence type="ECO:0000256" key="14">
    <source>
        <dbReference type="RuleBase" id="RU000461"/>
    </source>
</evidence>
<keyword evidence="9 14" id="KW-0560">Oxidoreductase</keyword>
<evidence type="ECO:0000256" key="6">
    <source>
        <dbReference type="ARBA" id="ARBA00022723"/>
    </source>
</evidence>
<evidence type="ECO:0000256" key="5">
    <source>
        <dbReference type="ARBA" id="ARBA00022617"/>
    </source>
</evidence>
<dbReference type="STRING" id="36166.T1GFJ9"/>
<dbReference type="AlphaFoldDB" id="T1GFJ9"/>
<dbReference type="GO" id="GO:0020037">
    <property type="term" value="F:heme binding"/>
    <property type="evidence" value="ECO:0007669"/>
    <property type="project" value="InterPro"/>
</dbReference>
<evidence type="ECO:0000256" key="8">
    <source>
        <dbReference type="ARBA" id="ARBA00022848"/>
    </source>
</evidence>
<keyword evidence="7" id="KW-0256">Endoplasmic reticulum</keyword>
<dbReference type="InterPro" id="IPR036396">
    <property type="entry name" value="Cyt_P450_sf"/>
</dbReference>
<keyword evidence="11 14" id="KW-0503">Monooxygenase</keyword>
<dbReference type="InterPro" id="IPR002401">
    <property type="entry name" value="Cyt_P450_E_grp-I"/>
</dbReference>
<accession>T1GFJ9</accession>
<evidence type="ECO:0000256" key="12">
    <source>
        <dbReference type="ARBA" id="ARBA00023136"/>
    </source>
</evidence>
<keyword evidence="10 13" id="KW-0408">Iron</keyword>
<dbReference type="FunFam" id="1.10.630.10:FF:000042">
    <property type="entry name" value="Cytochrome P450"/>
    <property type="match status" value="1"/>
</dbReference>
<dbReference type="SUPFAM" id="SSF48264">
    <property type="entry name" value="Cytochrome P450"/>
    <property type="match status" value="1"/>
</dbReference>
<dbReference type="CDD" id="cd11056">
    <property type="entry name" value="CYP6-like"/>
    <property type="match status" value="1"/>
</dbReference>
<dbReference type="GO" id="GO:0004497">
    <property type="term" value="F:monooxygenase activity"/>
    <property type="evidence" value="ECO:0007669"/>
    <property type="project" value="UniProtKB-KW"/>
</dbReference>
<evidence type="ECO:0000256" key="11">
    <source>
        <dbReference type="ARBA" id="ARBA00023033"/>
    </source>
</evidence>
<dbReference type="EMBL" id="CAQQ02395049">
    <property type="status" value="NOT_ANNOTATED_CDS"/>
    <property type="molecule type" value="Genomic_DNA"/>
</dbReference>
<dbReference type="InterPro" id="IPR017972">
    <property type="entry name" value="Cyt_P450_CS"/>
</dbReference>
<dbReference type="Gene3D" id="1.10.630.10">
    <property type="entry name" value="Cytochrome P450"/>
    <property type="match status" value="1"/>
</dbReference>
<dbReference type="EnsemblMetazoa" id="MESCA002143-RA">
    <property type="protein sequence ID" value="MESCA002143-PA"/>
    <property type="gene ID" value="MESCA002143"/>
</dbReference>
<evidence type="ECO:0000313" key="15">
    <source>
        <dbReference type="EnsemblMetazoa" id="MESCA002143-PA"/>
    </source>
</evidence>
<dbReference type="PANTHER" id="PTHR24292:SF93">
    <property type="entry name" value="CYTOCHROME P450 310A1-RELATED"/>
    <property type="match status" value="1"/>
</dbReference>
<reference evidence="16" key="1">
    <citation type="submission" date="2013-02" db="EMBL/GenBank/DDBJ databases">
        <authorList>
            <person name="Hughes D."/>
        </authorList>
    </citation>
    <scope>NUCLEOTIDE SEQUENCE</scope>
    <source>
        <strain>Durham</strain>
        <strain evidence="16">NC isolate 2 -- Noor lab</strain>
    </source>
</reference>
<evidence type="ECO:0008006" key="17">
    <source>
        <dbReference type="Google" id="ProtNLM"/>
    </source>
</evidence>
<protein>
    <recommendedName>
        <fullName evidence="17">Cytochrome P450</fullName>
    </recommendedName>
</protein>
<keyword evidence="6 13" id="KW-0479">Metal-binding</keyword>
<evidence type="ECO:0000256" key="13">
    <source>
        <dbReference type="PIRSR" id="PIRSR602401-1"/>
    </source>
</evidence>
<dbReference type="Pfam" id="PF00067">
    <property type="entry name" value="p450"/>
    <property type="match status" value="1"/>
</dbReference>
<keyword evidence="16" id="KW-1185">Reference proteome</keyword>
<dbReference type="HOGENOM" id="CLU_001570_5_2_1"/>
<dbReference type="InterPro" id="IPR001128">
    <property type="entry name" value="Cyt_P450"/>
</dbReference>
<reference evidence="15" key="2">
    <citation type="submission" date="2015-06" db="UniProtKB">
        <authorList>
            <consortium name="EnsemblMetazoa"/>
        </authorList>
    </citation>
    <scope>IDENTIFICATION</scope>
</reference>
<keyword evidence="12" id="KW-0472">Membrane</keyword>
<evidence type="ECO:0000256" key="4">
    <source>
        <dbReference type="ARBA" id="ARBA00010617"/>
    </source>
</evidence>
<dbReference type="PROSITE" id="PS00086">
    <property type="entry name" value="CYTOCHROME_P450"/>
    <property type="match status" value="1"/>
</dbReference>
<dbReference type="PRINTS" id="PR00463">
    <property type="entry name" value="EP450I"/>
</dbReference>
<comment type="subcellular location">
    <subcellularLocation>
        <location evidence="3">Endoplasmic reticulum membrane</location>
        <topology evidence="3">Peripheral membrane protein</topology>
    </subcellularLocation>
    <subcellularLocation>
        <location evidence="2">Microsome membrane</location>
        <topology evidence="2">Peripheral membrane protein</topology>
    </subcellularLocation>
</comment>
<comment type="cofactor">
    <cofactor evidence="1 13">
        <name>heme</name>
        <dbReference type="ChEBI" id="CHEBI:30413"/>
    </cofactor>
</comment>
<evidence type="ECO:0000256" key="3">
    <source>
        <dbReference type="ARBA" id="ARBA00004406"/>
    </source>
</evidence>
<evidence type="ECO:0000256" key="7">
    <source>
        <dbReference type="ARBA" id="ARBA00022824"/>
    </source>
</evidence>
<organism evidence="15 16">
    <name type="scientific">Megaselia scalaris</name>
    <name type="common">Humpbacked fly</name>
    <name type="synonym">Phora scalaris</name>
    <dbReference type="NCBI Taxonomy" id="36166"/>
    <lineage>
        <taxon>Eukaryota</taxon>
        <taxon>Metazoa</taxon>
        <taxon>Ecdysozoa</taxon>
        <taxon>Arthropoda</taxon>
        <taxon>Hexapoda</taxon>
        <taxon>Insecta</taxon>
        <taxon>Pterygota</taxon>
        <taxon>Neoptera</taxon>
        <taxon>Endopterygota</taxon>
        <taxon>Diptera</taxon>
        <taxon>Brachycera</taxon>
        <taxon>Muscomorpha</taxon>
        <taxon>Platypezoidea</taxon>
        <taxon>Phoridae</taxon>
        <taxon>Megaseliini</taxon>
        <taxon>Megaselia</taxon>
    </lineage>
</organism>
<dbReference type="OMA" id="KWTFSFW"/>
<feature type="binding site" description="axial binding residue" evidence="13">
    <location>
        <position position="420"/>
    </location>
    <ligand>
        <name>heme</name>
        <dbReference type="ChEBI" id="CHEBI:30413"/>
    </ligand>
    <ligandPart>
        <name>Fe</name>
        <dbReference type="ChEBI" id="CHEBI:18248"/>
    </ligandPart>
</feature>
<name>T1GFJ9_MEGSC</name>
<evidence type="ECO:0000256" key="9">
    <source>
        <dbReference type="ARBA" id="ARBA00023002"/>
    </source>
</evidence>
<keyword evidence="5 13" id="KW-0349">Heme</keyword>
<evidence type="ECO:0000256" key="2">
    <source>
        <dbReference type="ARBA" id="ARBA00004174"/>
    </source>
</evidence>
<dbReference type="PRINTS" id="PR00385">
    <property type="entry name" value="P450"/>
</dbReference>
<dbReference type="GO" id="GO:0005506">
    <property type="term" value="F:iron ion binding"/>
    <property type="evidence" value="ECO:0007669"/>
    <property type="project" value="InterPro"/>
</dbReference>